<protein>
    <submittedName>
        <fullName evidence="1">Uncharacterized protein</fullName>
    </submittedName>
</protein>
<reference evidence="1" key="1">
    <citation type="submission" date="2024-09" db="EMBL/GenBank/DDBJ databases">
        <authorList>
            <person name="Gagne-Thivierge C."/>
        </authorList>
    </citation>
    <scope>NUCLEOTIDE SEQUENCE</scope>
    <source>
        <strain evidence="1">SC310</strain>
    </source>
</reference>
<sequence length="195" mass="23348">MNKKTYDKLLKDYFSLNSPKETTAVKYTGVFNSIHIIIYFDAWDQENLNFQLIVHNNSEYYLTTLNIKNNDFSSKYLNNISYTLLSCITIDNSLNEFYSKLEEIINNNNHIPINYTKDKQYINTCKYNPPKEELYLKTLSHKNMTDDMFNWARYNTNIELEKLKKIKRNNLTFVRTPDINKRRKLIVILDSFNIH</sequence>
<organism evidence="1 2">
    <name type="scientific">Staphylococcus hyicus</name>
    <dbReference type="NCBI Taxonomy" id="1284"/>
    <lineage>
        <taxon>Bacteria</taxon>
        <taxon>Bacillati</taxon>
        <taxon>Bacillota</taxon>
        <taxon>Bacilli</taxon>
        <taxon>Bacillales</taxon>
        <taxon>Staphylococcaceae</taxon>
        <taxon>Staphylococcus</taxon>
    </lineage>
</organism>
<evidence type="ECO:0000313" key="2">
    <source>
        <dbReference type="Proteomes" id="UP001234913"/>
    </source>
</evidence>
<proteinExistence type="predicted"/>
<gene>
    <name evidence="1" type="ORF">QUC96_006800</name>
</gene>
<dbReference type="Proteomes" id="UP001234913">
    <property type="component" value="Chromosome"/>
</dbReference>
<dbReference type="EMBL" id="CP171742">
    <property type="protein sequence ID" value="XKR68191.1"/>
    <property type="molecule type" value="Genomic_DNA"/>
</dbReference>
<keyword evidence="2" id="KW-1185">Reference proteome</keyword>
<evidence type="ECO:0000313" key="1">
    <source>
        <dbReference type="EMBL" id="XKR68191.1"/>
    </source>
</evidence>
<accession>A0ACD5FJ14</accession>
<name>A0ACD5FJ14_STAHY</name>